<name>A0A0C9WAM6_9AGAM</name>
<feature type="transmembrane region" description="Helical" evidence="7">
    <location>
        <begin position="318"/>
        <end position="339"/>
    </location>
</feature>
<proteinExistence type="predicted"/>
<dbReference type="HOGENOM" id="CLU_001265_54_6_1"/>
<keyword evidence="4 7" id="KW-1133">Transmembrane helix</keyword>
<dbReference type="InterPro" id="IPR020846">
    <property type="entry name" value="MFS_dom"/>
</dbReference>
<reference evidence="9 10" key="1">
    <citation type="submission" date="2014-04" db="EMBL/GenBank/DDBJ databases">
        <title>Evolutionary Origins and Diversification of the Mycorrhizal Mutualists.</title>
        <authorList>
            <consortium name="DOE Joint Genome Institute"/>
            <consortium name="Mycorrhizal Genomics Consortium"/>
            <person name="Kohler A."/>
            <person name="Kuo A."/>
            <person name="Nagy L.G."/>
            <person name="Floudas D."/>
            <person name="Copeland A."/>
            <person name="Barry K.W."/>
            <person name="Cichocki N."/>
            <person name="Veneault-Fourrey C."/>
            <person name="LaButti K."/>
            <person name="Lindquist E.A."/>
            <person name="Lipzen A."/>
            <person name="Lundell T."/>
            <person name="Morin E."/>
            <person name="Murat C."/>
            <person name="Riley R."/>
            <person name="Ohm R."/>
            <person name="Sun H."/>
            <person name="Tunlid A."/>
            <person name="Henrissat B."/>
            <person name="Grigoriev I.V."/>
            <person name="Hibbett D.S."/>
            <person name="Martin F."/>
        </authorList>
    </citation>
    <scope>NUCLEOTIDE SEQUENCE [LARGE SCALE GENOMIC DNA]</scope>
    <source>
        <strain evidence="9 10">MD-312</strain>
    </source>
</reference>
<dbReference type="GO" id="GO:0022857">
    <property type="term" value="F:transmembrane transporter activity"/>
    <property type="evidence" value="ECO:0007669"/>
    <property type="project" value="InterPro"/>
</dbReference>
<evidence type="ECO:0000256" key="4">
    <source>
        <dbReference type="ARBA" id="ARBA00022989"/>
    </source>
</evidence>
<keyword evidence="2" id="KW-0813">Transport</keyword>
<dbReference type="PROSITE" id="PS50850">
    <property type="entry name" value="MFS"/>
    <property type="match status" value="1"/>
</dbReference>
<dbReference type="EMBL" id="KN839875">
    <property type="protein sequence ID" value="KIJ60217.1"/>
    <property type="molecule type" value="Genomic_DNA"/>
</dbReference>
<dbReference type="SUPFAM" id="SSF103473">
    <property type="entry name" value="MFS general substrate transporter"/>
    <property type="match status" value="1"/>
</dbReference>
<dbReference type="InterPro" id="IPR011701">
    <property type="entry name" value="MFS"/>
</dbReference>
<gene>
    <name evidence="9" type="ORF">HYDPIDRAFT_99245</name>
</gene>
<dbReference type="PANTHER" id="PTHR23504">
    <property type="entry name" value="MAJOR FACILITATOR SUPERFAMILY DOMAIN-CONTAINING PROTEIN 10"/>
    <property type="match status" value="1"/>
</dbReference>
<evidence type="ECO:0000256" key="2">
    <source>
        <dbReference type="ARBA" id="ARBA00022448"/>
    </source>
</evidence>
<feature type="transmembrane region" description="Helical" evidence="7">
    <location>
        <begin position="359"/>
        <end position="384"/>
    </location>
</feature>
<feature type="transmembrane region" description="Helical" evidence="7">
    <location>
        <begin position="396"/>
        <end position="421"/>
    </location>
</feature>
<evidence type="ECO:0000313" key="9">
    <source>
        <dbReference type="EMBL" id="KIJ60217.1"/>
    </source>
</evidence>
<feature type="transmembrane region" description="Helical" evidence="7">
    <location>
        <begin position="185"/>
        <end position="207"/>
    </location>
</feature>
<dbReference type="CDD" id="cd17330">
    <property type="entry name" value="MFS_SLC46_TetA_like"/>
    <property type="match status" value="1"/>
</dbReference>
<keyword evidence="5 7" id="KW-0472">Membrane</keyword>
<dbReference type="OrthoDB" id="419616at2759"/>
<accession>A0A0C9WAM6</accession>
<protein>
    <recommendedName>
        <fullName evidence="8">Major facilitator superfamily (MFS) profile domain-containing protein</fullName>
    </recommendedName>
</protein>
<comment type="subcellular location">
    <subcellularLocation>
        <location evidence="1">Membrane</location>
        <topology evidence="1">Multi-pass membrane protein</topology>
    </subcellularLocation>
</comment>
<keyword evidence="10" id="KW-1185">Reference proteome</keyword>
<dbReference type="Proteomes" id="UP000053820">
    <property type="component" value="Unassembled WGS sequence"/>
</dbReference>
<keyword evidence="3 7" id="KW-0812">Transmembrane</keyword>
<evidence type="ECO:0000259" key="8">
    <source>
        <dbReference type="PROSITE" id="PS50850"/>
    </source>
</evidence>
<feature type="transmembrane region" description="Helical" evidence="7">
    <location>
        <begin position="85"/>
        <end position="111"/>
    </location>
</feature>
<feature type="region of interest" description="Disordered" evidence="6">
    <location>
        <begin position="211"/>
        <end position="233"/>
    </location>
</feature>
<feature type="transmembrane region" description="Helical" evidence="7">
    <location>
        <begin position="287"/>
        <end position="306"/>
    </location>
</feature>
<feature type="domain" description="Major facilitator superfamily (MFS) profile" evidence="8">
    <location>
        <begin position="13"/>
        <end position="447"/>
    </location>
</feature>
<organism evidence="9 10">
    <name type="scientific">Hydnomerulius pinastri MD-312</name>
    <dbReference type="NCBI Taxonomy" id="994086"/>
    <lineage>
        <taxon>Eukaryota</taxon>
        <taxon>Fungi</taxon>
        <taxon>Dikarya</taxon>
        <taxon>Basidiomycota</taxon>
        <taxon>Agaricomycotina</taxon>
        <taxon>Agaricomycetes</taxon>
        <taxon>Agaricomycetidae</taxon>
        <taxon>Boletales</taxon>
        <taxon>Boletales incertae sedis</taxon>
        <taxon>Leucogyrophana</taxon>
    </lineage>
</organism>
<feature type="transmembrane region" description="Helical" evidence="7">
    <location>
        <begin position="248"/>
        <end position="275"/>
    </location>
</feature>
<evidence type="ECO:0000256" key="6">
    <source>
        <dbReference type="SAM" id="MobiDB-lite"/>
    </source>
</evidence>
<evidence type="ECO:0000313" key="10">
    <source>
        <dbReference type="Proteomes" id="UP000053820"/>
    </source>
</evidence>
<dbReference type="AlphaFoldDB" id="A0A0C9WAM6"/>
<dbReference type="InterPro" id="IPR036259">
    <property type="entry name" value="MFS_trans_sf"/>
</dbReference>
<dbReference type="GO" id="GO:0016020">
    <property type="term" value="C:membrane"/>
    <property type="evidence" value="ECO:0007669"/>
    <property type="project" value="UniProtKB-SubCell"/>
</dbReference>
<evidence type="ECO:0000256" key="7">
    <source>
        <dbReference type="SAM" id="Phobius"/>
    </source>
</evidence>
<dbReference type="PANTHER" id="PTHR23504:SF15">
    <property type="entry name" value="MAJOR FACILITATOR SUPERFAMILY (MFS) PROFILE DOMAIN-CONTAINING PROTEIN"/>
    <property type="match status" value="1"/>
</dbReference>
<evidence type="ECO:0000256" key="1">
    <source>
        <dbReference type="ARBA" id="ARBA00004141"/>
    </source>
</evidence>
<dbReference type="Pfam" id="PF07690">
    <property type="entry name" value="MFS_1"/>
    <property type="match status" value="1"/>
</dbReference>
<dbReference type="Gene3D" id="1.20.1250.20">
    <property type="entry name" value="MFS general substrate transporter like domains"/>
    <property type="match status" value="1"/>
</dbReference>
<evidence type="ECO:0000256" key="5">
    <source>
        <dbReference type="ARBA" id="ARBA00023136"/>
    </source>
</evidence>
<sequence>MSESAAKPLPKAQLAALVLVRLIDPVSYTQMFPYINQFMAELQVTDDPAKVGFYSGLVESAFSLSQLVSIYQWGRISDAVGRRPAVLAGALGIAASSVMFGFSGSLTTVLLTRCLGGLSSGNIAVVNSAVAEITNSANQAIVIPIYGLSWPIGSTIGPLIGGTFAHAATRYPRCFGWGFFEEHPYFLPCAISAMLALAGVAMGVTFIEETLPGKRSTPPERDSTTSPGAPAVGSPGIKQLLSLPVLRTVALSGYALSFLAMSFEVLFVLFCYTPVHSGGLAFSSAQIGYFLAAAGLVAVLCQVLVAPYLLRRFECAKIYYVCMRIWPVIFAAFPLLNLIARWGMDAGTGALSASTTAVLWTGIGTLLVLSRTGAVASSLSVLLVKQNAPQSSLGQSNGIVQFAMCLGRTIGPFFASSVFALSIKSEFLGGFAWVGVMMLVSMLGARVSRGVCAGHQSAGL</sequence>
<evidence type="ECO:0000256" key="3">
    <source>
        <dbReference type="ARBA" id="ARBA00022692"/>
    </source>
</evidence>
<feature type="transmembrane region" description="Helical" evidence="7">
    <location>
        <begin position="427"/>
        <end position="445"/>
    </location>
</feature>